<dbReference type="AlphaFoldDB" id="A0A7S6WR97"/>
<organism evidence="1 2">
    <name type="scientific">Treponema pedis</name>
    <dbReference type="NCBI Taxonomy" id="409322"/>
    <lineage>
        <taxon>Bacteria</taxon>
        <taxon>Pseudomonadati</taxon>
        <taxon>Spirochaetota</taxon>
        <taxon>Spirochaetia</taxon>
        <taxon>Spirochaetales</taxon>
        <taxon>Treponemataceae</taxon>
        <taxon>Treponema</taxon>
    </lineage>
</organism>
<dbReference type="EMBL" id="CP061839">
    <property type="protein sequence ID" value="QOW61878.1"/>
    <property type="molecule type" value="Genomic_DNA"/>
</dbReference>
<gene>
    <name evidence="1" type="ORF">IFE08_05830</name>
</gene>
<name>A0A7S6WR97_9SPIR</name>
<accession>A0A7S6WR97</accession>
<dbReference type="GeneID" id="301090104"/>
<proteinExistence type="predicted"/>
<dbReference type="Proteomes" id="UP000593915">
    <property type="component" value="Chromosome"/>
</dbReference>
<evidence type="ECO:0000313" key="2">
    <source>
        <dbReference type="Proteomes" id="UP000593915"/>
    </source>
</evidence>
<evidence type="ECO:0000313" key="1">
    <source>
        <dbReference type="EMBL" id="QOW61878.1"/>
    </source>
</evidence>
<dbReference type="RefSeq" id="WP_020965340.1">
    <property type="nucleotide sequence ID" value="NZ_CP045670.1"/>
</dbReference>
<reference evidence="1 2" key="1">
    <citation type="submission" date="2020-09" db="EMBL/GenBank/DDBJ databases">
        <title>Characterization of Treponema spp. from bovine digital dermatitis in Korea.</title>
        <authorList>
            <person name="Espiritu H.M."/>
            <person name="Cho Y.I."/>
            <person name="Mamuad L."/>
        </authorList>
    </citation>
    <scope>NUCLEOTIDE SEQUENCE [LARGE SCALE GENOMIC DNA]</scope>
    <source>
        <strain evidence="1 2">KS1</strain>
    </source>
</reference>
<protein>
    <submittedName>
        <fullName evidence="1">Uncharacterized protein</fullName>
    </submittedName>
</protein>
<sequence length="61" mass="6962">MSINGIQYTFSDNELKQLALFFRKNNYVIPKSLEALAEFAENYVYGKTTIAEAEAFFESAN</sequence>